<dbReference type="PANTHER" id="PTHR21166:SF2">
    <property type="entry name" value="CELL DIVISION CONTROL PROTEIN 24 OB DOMAIN-CONTAINING PROTEIN-RELATED"/>
    <property type="match status" value="1"/>
</dbReference>
<keyword evidence="1" id="KW-0238">DNA-binding</keyword>
<keyword evidence="2" id="KW-0469">Meiosis</keyword>
<organism evidence="5 6">
    <name type="scientific">Dendroctonus ponderosae</name>
    <name type="common">Mountain pine beetle</name>
    <dbReference type="NCBI Taxonomy" id="77166"/>
    <lineage>
        <taxon>Eukaryota</taxon>
        <taxon>Metazoa</taxon>
        <taxon>Ecdysozoa</taxon>
        <taxon>Arthropoda</taxon>
        <taxon>Hexapoda</taxon>
        <taxon>Insecta</taxon>
        <taxon>Pterygota</taxon>
        <taxon>Neoptera</taxon>
        <taxon>Endopterygota</taxon>
        <taxon>Coleoptera</taxon>
        <taxon>Polyphaga</taxon>
        <taxon>Cucujiformia</taxon>
        <taxon>Curculionidae</taxon>
        <taxon>Scolytinae</taxon>
        <taxon>Dendroctonus</taxon>
    </lineage>
</organism>
<protein>
    <recommendedName>
        <fullName evidence="4">MEIOB-like N-terminal domain-containing protein</fullName>
    </recommendedName>
</protein>
<dbReference type="GO" id="GO:0000712">
    <property type="term" value="P:resolution of meiotic recombination intermediates"/>
    <property type="evidence" value="ECO:0007669"/>
    <property type="project" value="TreeGrafter"/>
</dbReference>
<evidence type="ECO:0000256" key="3">
    <source>
        <dbReference type="ARBA" id="ARBA00038329"/>
    </source>
</evidence>
<evidence type="ECO:0000313" key="6">
    <source>
        <dbReference type="Proteomes" id="UP000030742"/>
    </source>
</evidence>
<dbReference type="EMBL" id="KI207901">
    <property type="protein sequence ID" value="ERL95756.1"/>
    <property type="molecule type" value="Genomic_DNA"/>
</dbReference>
<dbReference type="STRING" id="77166.U4UZC1"/>
<proteinExistence type="inferred from homology"/>
<comment type="similarity">
    <text evidence="3">Belongs to the MEIOB family.</text>
</comment>
<evidence type="ECO:0000256" key="1">
    <source>
        <dbReference type="ARBA" id="ARBA00023125"/>
    </source>
</evidence>
<dbReference type="GO" id="GO:0008310">
    <property type="term" value="F:single-stranded DNA 3'-5' DNA exonuclease activity"/>
    <property type="evidence" value="ECO:0007669"/>
    <property type="project" value="TreeGrafter"/>
</dbReference>
<dbReference type="Proteomes" id="UP000030742">
    <property type="component" value="Unassembled WGS sequence"/>
</dbReference>
<dbReference type="PANTHER" id="PTHR21166">
    <property type="entry name" value="CELL DIVISION CONTROL PROTEIN 24 OB DOMAIN-CONTAINING PROTEIN-RELATED"/>
    <property type="match status" value="1"/>
</dbReference>
<feature type="domain" description="MEIOB-like N-terminal" evidence="4">
    <location>
        <begin position="13"/>
        <end position="145"/>
    </location>
</feature>
<sequence>MNQNQTNAGGSALKRVELKDLDPNMSNVLIVGIIIAKQRPKVFESQRSEPSAPRAVWNFTLRDSLQHYINVCYWGPSELIFNTNEKFSSGAVVQILNPNITIRKLDDRSEQYHPMVTSPYKLSLTEKSAIIPHVQTEFFLNLLNYPTKPTAVFVPIHDIHNRGGSIQFADVLGAIRGLSQIRSIHTRLNEVIQAREVEVFDHTSHCLRVTLWEPDLIERSNNWKARTTVIFLTDLRIEWSNYAHSYVAKSTGRTIVTESPRSKEAQMLLDYAQTAPIATFDIVEQLVTSMPASKTYPRLHRSCFKH</sequence>
<dbReference type="InterPro" id="IPR056880">
    <property type="entry name" value="OB_MEIOB_N"/>
</dbReference>
<evidence type="ECO:0000259" key="4">
    <source>
        <dbReference type="Pfam" id="PF24903"/>
    </source>
</evidence>
<dbReference type="Gene3D" id="2.40.50.140">
    <property type="entry name" value="Nucleic acid-binding proteins"/>
    <property type="match status" value="2"/>
</dbReference>
<dbReference type="InterPro" id="IPR052469">
    <property type="entry name" value="MEIOB"/>
</dbReference>
<accession>U4UZC1</accession>
<gene>
    <name evidence="5" type="ORF">D910_00232</name>
</gene>
<dbReference type="GO" id="GO:0003697">
    <property type="term" value="F:single-stranded DNA binding"/>
    <property type="evidence" value="ECO:0007669"/>
    <property type="project" value="TreeGrafter"/>
</dbReference>
<dbReference type="Pfam" id="PF24903">
    <property type="entry name" value="OB_MEIOB_N"/>
    <property type="match status" value="1"/>
</dbReference>
<dbReference type="SUPFAM" id="SSF50249">
    <property type="entry name" value="Nucleic acid-binding proteins"/>
    <property type="match status" value="2"/>
</dbReference>
<dbReference type="AlphaFoldDB" id="U4UZC1"/>
<dbReference type="InterPro" id="IPR012340">
    <property type="entry name" value="NA-bd_OB-fold"/>
</dbReference>
<dbReference type="OrthoDB" id="9937820at2759"/>
<evidence type="ECO:0000256" key="2">
    <source>
        <dbReference type="ARBA" id="ARBA00023254"/>
    </source>
</evidence>
<name>U4UZC1_DENPD</name>
<evidence type="ECO:0000313" key="5">
    <source>
        <dbReference type="EMBL" id="ERL95756.1"/>
    </source>
</evidence>
<reference evidence="5 6" key="1">
    <citation type="journal article" date="2013" name="Genome Biol.">
        <title>Draft genome of the mountain pine beetle, Dendroctonus ponderosae Hopkins, a major forest pest.</title>
        <authorList>
            <person name="Keeling C.I."/>
            <person name="Yuen M.M."/>
            <person name="Liao N.Y."/>
            <person name="Docking T.R."/>
            <person name="Chan S.K."/>
            <person name="Taylor G.A."/>
            <person name="Palmquist D.L."/>
            <person name="Jackman S.D."/>
            <person name="Nguyen A."/>
            <person name="Li M."/>
            <person name="Henderson H."/>
            <person name="Janes J.K."/>
            <person name="Zhao Y."/>
            <person name="Pandoh P."/>
            <person name="Moore R."/>
            <person name="Sperling F.A."/>
            <person name="Huber D.P."/>
            <person name="Birol I."/>
            <person name="Jones S.J."/>
            <person name="Bohlmann J."/>
        </authorList>
    </citation>
    <scope>NUCLEOTIDE SEQUENCE</scope>
</reference>